<dbReference type="Proteomes" id="UP000886653">
    <property type="component" value="Unassembled WGS sequence"/>
</dbReference>
<keyword evidence="2" id="KW-1185">Reference proteome</keyword>
<sequence>MHIALNAYRSQRVSLSTYIALDTYRSRRVSLSTLRQSARYNADAEDQSSGTYE</sequence>
<comment type="caution">
    <text evidence="1">The sequence shown here is derived from an EMBL/GenBank/DDBJ whole genome shotgun (WGS) entry which is preliminary data.</text>
</comment>
<evidence type="ECO:0000313" key="1">
    <source>
        <dbReference type="EMBL" id="KAG0146367.1"/>
    </source>
</evidence>
<protein>
    <submittedName>
        <fullName evidence="1">Uncharacterized protein</fullName>
    </submittedName>
</protein>
<dbReference type="EMBL" id="MU167262">
    <property type="protein sequence ID" value="KAG0146367.1"/>
    <property type="molecule type" value="Genomic_DNA"/>
</dbReference>
<organism evidence="1 2">
    <name type="scientific">Cronartium quercuum f. sp. fusiforme G11</name>
    <dbReference type="NCBI Taxonomy" id="708437"/>
    <lineage>
        <taxon>Eukaryota</taxon>
        <taxon>Fungi</taxon>
        <taxon>Dikarya</taxon>
        <taxon>Basidiomycota</taxon>
        <taxon>Pucciniomycotina</taxon>
        <taxon>Pucciniomycetes</taxon>
        <taxon>Pucciniales</taxon>
        <taxon>Coleosporiaceae</taxon>
        <taxon>Cronartium</taxon>
    </lineage>
</organism>
<accession>A0A9P6NIS2</accession>
<name>A0A9P6NIS2_9BASI</name>
<proteinExistence type="predicted"/>
<evidence type="ECO:0000313" key="2">
    <source>
        <dbReference type="Proteomes" id="UP000886653"/>
    </source>
</evidence>
<dbReference type="AlphaFoldDB" id="A0A9P6NIS2"/>
<reference evidence="1" key="1">
    <citation type="submission" date="2013-11" db="EMBL/GenBank/DDBJ databases">
        <title>Genome sequence of the fusiform rust pathogen reveals effectors for host alternation and coevolution with pine.</title>
        <authorList>
            <consortium name="DOE Joint Genome Institute"/>
            <person name="Smith K."/>
            <person name="Pendleton A."/>
            <person name="Kubisiak T."/>
            <person name="Anderson C."/>
            <person name="Salamov A."/>
            <person name="Aerts A."/>
            <person name="Riley R."/>
            <person name="Clum A."/>
            <person name="Lindquist E."/>
            <person name="Ence D."/>
            <person name="Campbell M."/>
            <person name="Kronenberg Z."/>
            <person name="Feau N."/>
            <person name="Dhillon B."/>
            <person name="Hamelin R."/>
            <person name="Burleigh J."/>
            <person name="Smith J."/>
            <person name="Yandell M."/>
            <person name="Nelson C."/>
            <person name="Grigoriev I."/>
            <person name="Davis J."/>
        </authorList>
    </citation>
    <scope>NUCLEOTIDE SEQUENCE</scope>
    <source>
        <strain evidence="1">G11</strain>
    </source>
</reference>
<gene>
    <name evidence="1" type="ORF">CROQUDRAFT_92829</name>
</gene>